<organism evidence="1 2">
    <name type="scientific">Chryseobacterium pyrolae</name>
    <dbReference type="NCBI Taxonomy" id="2987481"/>
    <lineage>
        <taxon>Bacteria</taxon>
        <taxon>Pseudomonadati</taxon>
        <taxon>Bacteroidota</taxon>
        <taxon>Flavobacteriia</taxon>
        <taxon>Flavobacteriales</taxon>
        <taxon>Weeksellaceae</taxon>
        <taxon>Chryseobacterium group</taxon>
        <taxon>Chryseobacterium</taxon>
    </lineage>
</organism>
<accession>A0ABT2ILA8</accession>
<name>A0ABT2ILA8_9FLAO</name>
<dbReference type="Proteomes" id="UP001142057">
    <property type="component" value="Unassembled WGS sequence"/>
</dbReference>
<dbReference type="EMBL" id="JANZQH010000010">
    <property type="protein sequence ID" value="MCT2409438.1"/>
    <property type="molecule type" value="Genomic_DNA"/>
</dbReference>
<evidence type="ECO:0000313" key="2">
    <source>
        <dbReference type="Proteomes" id="UP001142057"/>
    </source>
</evidence>
<dbReference type="PROSITE" id="PS51257">
    <property type="entry name" value="PROKAR_LIPOPROTEIN"/>
    <property type="match status" value="1"/>
</dbReference>
<evidence type="ECO:0000313" key="1">
    <source>
        <dbReference type="EMBL" id="MCT2409438.1"/>
    </source>
</evidence>
<protein>
    <recommendedName>
        <fullName evidence="3">Lipoprotein</fullName>
    </recommendedName>
</protein>
<reference evidence="1" key="1">
    <citation type="submission" date="2022-08" db="EMBL/GenBank/DDBJ databases">
        <title>Chryseobacterium antibioticum,isolated from the rhizosphere soil of Pyrola in Tibet.</title>
        <authorList>
            <person name="Kan Y."/>
        </authorList>
    </citation>
    <scope>NUCLEOTIDE SEQUENCE</scope>
    <source>
        <strain evidence="1">Pc2-12</strain>
    </source>
</reference>
<evidence type="ECO:0008006" key="3">
    <source>
        <dbReference type="Google" id="ProtNLM"/>
    </source>
</evidence>
<proteinExistence type="predicted"/>
<sequence length="197" mass="22683">MNKILLIAFIYVLLSCSNDKKNESVITESETKIETSQTQKINPSELKKYKSVKEMLEDAHDFTVEQGTLKLINTDEKNLHIQVSKPIIEGDSDKTINETVKRDIIYVAFQAFAQTSINKITITSIPIDLNDKKKYYNEYKSTVTVTRDRADQIMQKEFGSKDYSILFARLGEIQVPSDDFSKLKFQDLDFVYSELSK</sequence>
<comment type="caution">
    <text evidence="1">The sequence shown here is derived from an EMBL/GenBank/DDBJ whole genome shotgun (WGS) entry which is preliminary data.</text>
</comment>
<dbReference type="RefSeq" id="WP_259830961.1">
    <property type="nucleotide sequence ID" value="NZ_JANZQH010000010.1"/>
</dbReference>
<keyword evidence="2" id="KW-1185">Reference proteome</keyword>
<gene>
    <name evidence="1" type="ORF">NZD88_17955</name>
</gene>